<feature type="chain" id="PRO_5045225118" evidence="7">
    <location>
        <begin position="31"/>
        <end position="529"/>
    </location>
</feature>
<evidence type="ECO:0000256" key="5">
    <source>
        <dbReference type="ARBA" id="ARBA00022833"/>
    </source>
</evidence>
<keyword evidence="10" id="KW-1185">Reference proteome</keyword>
<evidence type="ECO:0000313" key="10">
    <source>
        <dbReference type="Proteomes" id="UP001516061"/>
    </source>
</evidence>
<organism evidence="9 10">
    <name type="scientific">Sphaerotilus uruguayifluvii</name>
    <dbReference type="NCBI Taxonomy" id="2735897"/>
    <lineage>
        <taxon>Bacteria</taxon>
        <taxon>Pseudomonadati</taxon>
        <taxon>Pseudomonadota</taxon>
        <taxon>Betaproteobacteria</taxon>
        <taxon>Burkholderiales</taxon>
        <taxon>Sphaerotilaceae</taxon>
        <taxon>Sphaerotilus</taxon>
    </lineage>
</organism>
<keyword evidence="2 9" id="KW-0645">Protease</keyword>
<dbReference type="InterPro" id="IPR001915">
    <property type="entry name" value="Peptidase_M48"/>
</dbReference>
<evidence type="ECO:0000256" key="7">
    <source>
        <dbReference type="SAM" id="SignalP"/>
    </source>
</evidence>
<evidence type="ECO:0000313" key="9">
    <source>
        <dbReference type="EMBL" id="NRT57000.1"/>
    </source>
</evidence>
<reference evidence="9 10" key="1">
    <citation type="submission" date="2020-05" db="EMBL/GenBank/DDBJ databases">
        <title>Genomic Encyclopedia of Type Strains, Phase IV (KMG-V): Genome sequencing to study the core and pangenomes of soil and plant-associated prokaryotes.</title>
        <authorList>
            <person name="Whitman W."/>
        </authorList>
    </citation>
    <scope>NUCLEOTIDE SEQUENCE [LARGE SCALE GENOMIC DNA]</scope>
    <source>
        <strain evidence="9 10">C29</strain>
    </source>
</reference>
<feature type="signal peptide" evidence="7">
    <location>
        <begin position="1"/>
        <end position="30"/>
    </location>
</feature>
<dbReference type="PANTHER" id="PTHR22726">
    <property type="entry name" value="METALLOENDOPEPTIDASE OMA1"/>
    <property type="match status" value="1"/>
</dbReference>
<dbReference type="Pfam" id="PF01435">
    <property type="entry name" value="Peptidase_M48"/>
    <property type="match status" value="1"/>
</dbReference>
<evidence type="ECO:0000256" key="1">
    <source>
        <dbReference type="ARBA" id="ARBA00001947"/>
    </source>
</evidence>
<proteinExistence type="predicted"/>
<name>A0ABX2G3V6_9BURK</name>
<dbReference type="RefSeq" id="WP_173806017.1">
    <property type="nucleotide sequence ID" value="NZ_JABSNM010000012.1"/>
</dbReference>
<dbReference type="PANTHER" id="PTHR22726:SF1">
    <property type="entry name" value="METALLOENDOPEPTIDASE OMA1, MITOCHONDRIAL"/>
    <property type="match status" value="1"/>
</dbReference>
<dbReference type="GO" id="GO:0006508">
    <property type="term" value="P:proteolysis"/>
    <property type="evidence" value="ECO:0007669"/>
    <property type="project" value="UniProtKB-KW"/>
</dbReference>
<evidence type="ECO:0000256" key="3">
    <source>
        <dbReference type="ARBA" id="ARBA00022723"/>
    </source>
</evidence>
<sequence length="529" mass="55814">MPELSSMRAPLLALLLGLSMPMAALPPAHAASTSPALPSLGDAASEDLTVGAERRLGERIMKEIRRDPDVIDDALLQDYVDSLWQPLLVAARSRGDLSDEEREHFAWQTFLVRDRTINAFALPGGYVGVHLGLIALTSSRDELAAVLAHEMSHITQRHIARSVATNRRQSMLGVATLIVGILAASRSADAANAMIAGGQAVAVQGQLNFSRDMEREADRIGFGVLDAAGFAPSGMAMMFDRLQGASRLNDGGQFPYLRSHPLTSERIAEARSRLGVASGAAGAGAVPPEPARWLHAAMQGRARALMDSRSETLMRLAGGGIPGAAAAANTPEALSSACAAALAATRLKDWRVADAALARARALAAPQGPAVQRAVQVLQVESLLERGQPAQAASVLSGGGLLDGTRAGLLLAARLATQPQSDVTLAARTREDMQTWVAIHPGDAGAWQAWAQLAERLGQPLASLRAQAEARAALGDLPGAIDRLRAGQRLARGSGAVESVEGIVIESRLKALEQQRRAEMDRERRGEDD</sequence>
<dbReference type="Proteomes" id="UP001516061">
    <property type="component" value="Unassembled WGS sequence"/>
</dbReference>
<evidence type="ECO:0000256" key="4">
    <source>
        <dbReference type="ARBA" id="ARBA00022801"/>
    </source>
</evidence>
<dbReference type="GO" id="GO:0008233">
    <property type="term" value="F:peptidase activity"/>
    <property type="evidence" value="ECO:0007669"/>
    <property type="project" value="UniProtKB-KW"/>
</dbReference>
<comment type="cofactor">
    <cofactor evidence="1">
        <name>Zn(2+)</name>
        <dbReference type="ChEBI" id="CHEBI:29105"/>
    </cofactor>
</comment>
<feature type="domain" description="Peptidase M48" evidence="8">
    <location>
        <begin position="104"/>
        <end position="273"/>
    </location>
</feature>
<keyword evidence="3" id="KW-0479">Metal-binding</keyword>
<keyword evidence="5" id="KW-0862">Zinc</keyword>
<dbReference type="InterPro" id="IPR051156">
    <property type="entry name" value="Mito/Outer_Membr_Metalloprot"/>
</dbReference>
<protein>
    <submittedName>
        <fullName evidence="9">Zn-dependent protease</fullName>
    </submittedName>
</protein>
<dbReference type="Gene3D" id="3.30.2010.10">
    <property type="entry name" value="Metalloproteases ('zincins'), catalytic domain"/>
    <property type="match status" value="1"/>
</dbReference>
<evidence type="ECO:0000259" key="8">
    <source>
        <dbReference type="Pfam" id="PF01435"/>
    </source>
</evidence>
<accession>A0ABX2G3V6</accession>
<comment type="caution">
    <text evidence="9">The sequence shown here is derived from an EMBL/GenBank/DDBJ whole genome shotgun (WGS) entry which is preliminary data.</text>
</comment>
<gene>
    <name evidence="9" type="ORF">HNQ01_002749</name>
</gene>
<keyword evidence="4" id="KW-0378">Hydrolase</keyword>
<dbReference type="EMBL" id="JABSNM010000012">
    <property type="protein sequence ID" value="NRT57000.1"/>
    <property type="molecule type" value="Genomic_DNA"/>
</dbReference>
<keyword evidence="6" id="KW-0482">Metalloprotease</keyword>
<evidence type="ECO:0000256" key="2">
    <source>
        <dbReference type="ARBA" id="ARBA00022670"/>
    </source>
</evidence>
<evidence type="ECO:0000256" key="6">
    <source>
        <dbReference type="ARBA" id="ARBA00023049"/>
    </source>
</evidence>
<keyword evidence="7" id="KW-0732">Signal</keyword>